<dbReference type="PROSITE" id="PS00217">
    <property type="entry name" value="SUGAR_TRANSPORT_2"/>
    <property type="match status" value="1"/>
</dbReference>
<organism evidence="7 8">
    <name type="scientific">Achromobacter xylosoxidans (strain A8)</name>
    <dbReference type="NCBI Taxonomy" id="762376"/>
    <lineage>
        <taxon>Bacteria</taxon>
        <taxon>Pseudomonadati</taxon>
        <taxon>Pseudomonadota</taxon>
        <taxon>Betaproteobacteria</taxon>
        <taxon>Burkholderiales</taxon>
        <taxon>Alcaligenaceae</taxon>
        <taxon>Achromobacter</taxon>
    </lineage>
</organism>
<dbReference type="KEGG" id="axy:AXYL_01799"/>
<dbReference type="Gene3D" id="1.20.1250.20">
    <property type="entry name" value="MFS general substrate transporter like domains"/>
    <property type="match status" value="1"/>
</dbReference>
<evidence type="ECO:0000313" key="8">
    <source>
        <dbReference type="Proteomes" id="UP000006876"/>
    </source>
</evidence>
<name>E3HWU2_ACHXA</name>
<reference evidence="7 8" key="1">
    <citation type="journal article" date="2011" name="J. Bacteriol.">
        <title>Complete genome sequence of the haloaromatic acid-degrading bacterium Achromobacter xylosoxidans A8.</title>
        <authorList>
            <person name="Strnad H."/>
            <person name="Ridl J."/>
            <person name="Paces J."/>
            <person name="Kolar M."/>
            <person name="Vlcek C."/>
            <person name="Paces V."/>
        </authorList>
    </citation>
    <scope>NUCLEOTIDE SEQUENCE [LARGE SCALE GENOMIC DNA]</scope>
    <source>
        <strain evidence="7 8">A8</strain>
    </source>
</reference>
<evidence type="ECO:0000259" key="6">
    <source>
        <dbReference type="PROSITE" id="PS50850"/>
    </source>
</evidence>
<evidence type="ECO:0000256" key="4">
    <source>
        <dbReference type="ARBA" id="ARBA00023136"/>
    </source>
</evidence>
<feature type="transmembrane region" description="Helical" evidence="5">
    <location>
        <begin position="180"/>
        <end position="204"/>
    </location>
</feature>
<feature type="transmembrane region" description="Helical" evidence="5">
    <location>
        <begin position="96"/>
        <end position="115"/>
    </location>
</feature>
<feature type="domain" description="Major facilitator superfamily (MFS) profile" evidence="6">
    <location>
        <begin position="30"/>
        <end position="443"/>
    </location>
</feature>
<feature type="transmembrane region" description="Helical" evidence="5">
    <location>
        <begin position="389"/>
        <end position="414"/>
    </location>
</feature>
<dbReference type="PROSITE" id="PS50850">
    <property type="entry name" value="MFS"/>
    <property type="match status" value="1"/>
</dbReference>
<dbReference type="PANTHER" id="PTHR23508">
    <property type="entry name" value="CARBOXYLIC ACID TRANSPORTER PROTEIN HOMOLOG"/>
    <property type="match status" value="1"/>
</dbReference>
<keyword evidence="2 5" id="KW-0812">Transmembrane</keyword>
<feature type="transmembrane region" description="Helical" evidence="5">
    <location>
        <begin position="153"/>
        <end position="174"/>
    </location>
</feature>
<comment type="subcellular location">
    <subcellularLocation>
        <location evidence="1">Membrane</location>
        <topology evidence="1">Multi-pass membrane protein</topology>
    </subcellularLocation>
</comment>
<gene>
    <name evidence="7" type="ordered locus">AXYL_01799</name>
</gene>
<feature type="transmembrane region" description="Helical" evidence="5">
    <location>
        <begin position="121"/>
        <end position="141"/>
    </location>
</feature>
<dbReference type="AlphaFoldDB" id="E3HWU2"/>
<feature type="transmembrane region" description="Helical" evidence="5">
    <location>
        <begin position="30"/>
        <end position="59"/>
    </location>
</feature>
<feature type="transmembrane region" description="Helical" evidence="5">
    <location>
        <begin position="266"/>
        <end position="285"/>
    </location>
</feature>
<dbReference type="STRING" id="762376.AXYL_01799"/>
<evidence type="ECO:0000256" key="5">
    <source>
        <dbReference type="SAM" id="Phobius"/>
    </source>
</evidence>
<protein>
    <submittedName>
        <fullName evidence="7">Sugar transporter family protein 6</fullName>
    </submittedName>
</protein>
<keyword evidence="4 5" id="KW-0472">Membrane</keyword>
<evidence type="ECO:0000256" key="1">
    <source>
        <dbReference type="ARBA" id="ARBA00004141"/>
    </source>
</evidence>
<sequence>METNIMTATNSWSIPTLIDQERLGAFQWRVLILCFLIALFDGFDTQAIAFTGPAILAAFDLKAGALAPILTAGIVGMTVGAMTLGLIGDRIGRRPAIMLGLALFGLSTLATAWATDTSHILVLRFIAGLGMGGCTPVLLALAAEYGPARLRGAIMTGVLLGLPAGAMLGGLLAARMLPVIGWEGIFVVGGLAPLALLAIAALMLPESLYFKATRRDPESQRYIARILSTISSRKLGADTQFTVPEESVARAGVGALFADGHGAKTVAIWAVYLLNWVAWFMLLSWLPTVLKAAGLPAEQAPMGTVIVNAVFIICAIPLSFMLPRLNTRRLLGGMFALGIAVAVGLSQAGDNWTLVFILVGAAGFGIGGQQIALNYLVVGAYPTALRATATGWAIGMGRAGAIAGSAIGGSFLAWGGPSGFFIALAIPLAVAALAVLSLKLKHARPEGALSAAH</sequence>
<keyword evidence="7" id="KW-0813">Transport</keyword>
<dbReference type="InterPro" id="IPR020846">
    <property type="entry name" value="MFS_dom"/>
</dbReference>
<feature type="transmembrane region" description="Helical" evidence="5">
    <location>
        <begin position="420"/>
        <end position="438"/>
    </location>
</feature>
<evidence type="ECO:0000256" key="2">
    <source>
        <dbReference type="ARBA" id="ARBA00022692"/>
    </source>
</evidence>
<dbReference type="PANTHER" id="PTHR23508:SF10">
    <property type="entry name" value="CARBOXYLIC ACID TRANSPORTER PROTEIN HOMOLOG"/>
    <property type="match status" value="1"/>
</dbReference>
<dbReference type="Proteomes" id="UP000006876">
    <property type="component" value="Chromosome"/>
</dbReference>
<dbReference type="Pfam" id="PF07690">
    <property type="entry name" value="MFS_1"/>
    <property type="match status" value="1"/>
</dbReference>
<proteinExistence type="predicted"/>
<feature type="transmembrane region" description="Helical" evidence="5">
    <location>
        <begin position="65"/>
        <end position="87"/>
    </location>
</feature>
<keyword evidence="3 5" id="KW-1133">Transmembrane helix</keyword>
<dbReference type="SUPFAM" id="SSF103473">
    <property type="entry name" value="MFS general substrate transporter"/>
    <property type="match status" value="1"/>
</dbReference>
<keyword evidence="7" id="KW-0762">Sugar transport</keyword>
<feature type="transmembrane region" description="Helical" evidence="5">
    <location>
        <begin position="305"/>
        <end position="323"/>
    </location>
</feature>
<dbReference type="EMBL" id="CP002287">
    <property type="protein sequence ID" value="ADP15133.1"/>
    <property type="molecule type" value="Genomic_DNA"/>
</dbReference>
<dbReference type="InterPro" id="IPR011701">
    <property type="entry name" value="MFS"/>
</dbReference>
<dbReference type="InterPro" id="IPR005829">
    <property type="entry name" value="Sugar_transporter_CS"/>
</dbReference>
<dbReference type="eggNOG" id="COG2814">
    <property type="taxonomic scope" value="Bacteria"/>
</dbReference>
<evidence type="ECO:0000313" key="7">
    <source>
        <dbReference type="EMBL" id="ADP15133.1"/>
    </source>
</evidence>
<accession>E3HWU2</accession>
<dbReference type="InterPro" id="IPR036259">
    <property type="entry name" value="MFS_trans_sf"/>
</dbReference>
<dbReference type="GO" id="GO:0046943">
    <property type="term" value="F:carboxylic acid transmembrane transporter activity"/>
    <property type="evidence" value="ECO:0007669"/>
    <property type="project" value="TreeGrafter"/>
</dbReference>
<evidence type="ECO:0000256" key="3">
    <source>
        <dbReference type="ARBA" id="ARBA00022989"/>
    </source>
</evidence>
<feature type="transmembrane region" description="Helical" evidence="5">
    <location>
        <begin position="330"/>
        <end position="348"/>
    </location>
</feature>
<feature type="transmembrane region" description="Helical" evidence="5">
    <location>
        <begin position="354"/>
        <end position="377"/>
    </location>
</feature>
<dbReference type="GO" id="GO:0005886">
    <property type="term" value="C:plasma membrane"/>
    <property type="evidence" value="ECO:0007669"/>
    <property type="project" value="TreeGrafter"/>
</dbReference>
<dbReference type="HOGENOM" id="CLU_001265_46_4_4"/>